<feature type="region of interest" description="Disordered" evidence="1">
    <location>
        <begin position="1"/>
        <end position="20"/>
    </location>
</feature>
<keyword evidence="2" id="KW-0812">Transmembrane</keyword>
<feature type="transmembrane region" description="Helical" evidence="2">
    <location>
        <begin position="134"/>
        <end position="153"/>
    </location>
</feature>
<dbReference type="Gene3D" id="1.20.1070.10">
    <property type="entry name" value="Rhodopsin 7-helix transmembrane proteins"/>
    <property type="match status" value="1"/>
</dbReference>
<evidence type="ECO:0000256" key="2">
    <source>
        <dbReference type="SAM" id="Phobius"/>
    </source>
</evidence>
<evidence type="ECO:0000256" key="1">
    <source>
        <dbReference type="SAM" id="MobiDB-lite"/>
    </source>
</evidence>
<reference evidence="3" key="1">
    <citation type="submission" date="2018-07" db="EMBL/GenBank/DDBJ databases">
        <authorList>
            <person name="Quirk P.G."/>
            <person name="Krulwich T.A."/>
        </authorList>
    </citation>
    <scope>NUCLEOTIDE SEQUENCE</scope>
</reference>
<proteinExistence type="predicted"/>
<gene>
    <name evidence="3" type="primary">CSON002506</name>
</gene>
<keyword evidence="2" id="KW-0472">Membrane</keyword>
<accession>A0A336LSI0</accession>
<protein>
    <submittedName>
        <fullName evidence="3">CSON002506 protein</fullName>
    </submittedName>
</protein>
<sequence>MLVQRSRNSKDKDQTKTQSQNNETEVILDCCMKGVYNNETMKCIDQNNNEFPINLPSCDCDSFTEIEEYDSALELCKVNEELYVSCTSEPTIAGSLEPSRLIVLCLCPISVIFLTIILYIYLTILTDLRSQQDIAFMYSIICLILYLLAYIIRYKNGEDSSDDIKNIYHYVGRYFKHAYLAWFQVIIFSRVMMNLNIPSKNTIRPIWYHIYAWTVPLLFFPVEILFKCKFNWYWPKFAMWIINFILIIVALIQVEGHKLEKSRWKNLNEDDKDQPSHQIVNAQADILDTSDNIEENLTELTEMRDLFAAITIFIASVASQEIPDYDELESNKHLNDCCTEPFKLTPNLTWFSCVDSSKSQESALNCINLERLANITTPLNLESTEGCKFRNKENKLEYYGCAKVPKSNQDQNESNDTSNNGLWIGLSVTLVVLVAAVAAYFGRNIIQKRRNGGRTYDAP</sequence>
<dbReference type="VEuPathDB" id="VectorBase:CSON002506"/>
<feature type="transmembrane region" description="Helical" evidence="2">
    <location>
        <begin position="422"/>
        <end position="441"/>
    </location>
</feature>
<evidence type="ECO:0000313" key="3">
    <source>
        <dbReference type="EMBL" id="SSX20785.1"/>
    </source>
</evidence>
<feature type="transmembrane region" description="Helical" evidence="2">
    <location>
        <begin position="237"/>
        <end position="254"/>
    </location>
</feature>
<feature type="transmembrane region" description="Helical" evidence="2">
    <location>
        <begin position="205"/>
        <end position="225"/>
    </location>
</feature>
<name>A0A336LSI0_CULSO</name>
<organism evidence="3">
    <name type="scientific">Culicoides sonorensis</name>
    <name type="common">Biting midge</name>
    <dbReference type="NCBI Taxonomy" id="179676"/>
    <lineage>
        <taxon>Eukaryota</taxon>
        <taxon>Metazoa</taxon>
        <taxon>Ecdysozoa</taxon>
        <taxon>Arthropoda</taxon>
        <taxon>Hexapoda</taxon>
        <taxon>Insecta</taxon>
        <taxon>Pterygota</taxon>
        <taxon>Neoptera</taxon>
        <taxon>Endopterygota</taxon>
        <taxon>Diptera</taxon>
        <taxon>Nematocera</taxon>
        <taxon>Chironomoidea</taxon>
        <taxon>Ceratopogonidae</taxon>
        <taxon>Ceratopogoninae</taxon>
        <taxon>Culicoides</taxon>
        <taxon>Monoculicoides</taxon>
    </lineage>
</organism>
<feature type="transmembrane region" description="Helical" evidence="2">
    <location>
        <begin position="101"/>
        <end position="122"/>
    </location>
</feature>
<dbReference type="AlphaFoldDB" id="A0A336LSI0"/>
<keyword evidence="2" id="KW-1133">Transmembrane helix</keyword>
<feature type="transmembrane region" description="Helical" evidence="2">
    <location>
        <begin position="174"/>
        <end position="193"/>
    </location>
</feature>
<dbReference type="EMBL" id="UFQT01000141">
    <property type="protein sequence ID" value="SSX20785.1"/>
    <property type="molecule type" value="Genomic_DNA"/>
</dbReference>